<dbReference type="EMBL" id="JSCE01000187">
    <property type="protein sequence ID" value="KHM51533.1"/>
    <property type="molecule type" value="Genomic_DNA"/>
</dbReference>
<keyword evidence="1" id="KW-1133">Transmembrane helix</keyword>
<feature type="transmembrane region" description="Helical" evidence="1">
    <location>
        <begin position="15"/>
        <end position="35"/>
    </location>
</feature>
<proteinExistence type="predicted"/>
<dbReference type="PANTHER" id="PTHR40078:SF1">
    <property type="entry name" value="INTEGRAL MEMBRANE PROTEIN"/>
    <property type="match status" value="1"/>
</dbReference>
<dbReference type="RefSeq" id="WP_039210009.1">
    <property type="nucleotide sequence ID" value="NZ_JSCE01000187.1"/>
</dbReference>
<feature type="transmembrane region" description="Helical" evidence="1">
    <location>
        <begin position="47"/>
        <end position="74"/>
    </location>
</feature>
<comment type="caution">
    <text evidence="2">The sequence shown here is derived from an EMBL/GenBank/DDBJ whole genome shotgun (WGS) entry which is preliminary data.</text>
</comment>
<dbReference type="AlphaFoldDB" id="A0A0B2JXU7"/>
<evidence type="ECO:0008006" key="4">
    <source>
        <dbReference type="Google" id="ProtNLM"/>
    </source>
</evidence>
<reference evidence="2 3" key="1">
    <citation type="journal article" date="2013" name="PLoS ONE">
        <title>Identification and characterization of three novel lipases belonging to families II and V from Anaerovibrio lipolyticus 5ST.</title>
        <authorList>
            <person name="Prive F."/>
            <person name="Kaderbhai N.N."/>
            <person name="Girdwood S."/>
            <person name="Worgan H.J."/>
            <person name="Pinloche E."/>
            <person name="Scollan N.D."/>
            <person name="Huws S.A."/>
            <person name="Newbold C.J."/>
        </authorList>
    </citation>
    <scope>NUCLEOTIDE SEQUENCE [LARGE SCALE GENOMIC DNA]</scope>
    <source>
        <strain evidence="2 3">5S</strain>
    </source>
</reference>
<feature type="transmembrane region" description="Helical" evidence="1">
    <location>
        <begin position="193"/>
        <end position="209"/>
    </location>
</feature>
<dbReference type="eggNOG" id="COG1102">
    <property type="taxonomic scope" value="Bacteria"/>
</dbReference>
<evidence type="ECO:0000313" key="3">
    <source>
        <dbReference type="Proteomes" id="UP000030993"/>
    </source>
</evidence>
<evidence type="ECO:0000313" key="2">
    <source>
        <dbReference type="EMBL" id="KHM51533.1"/>
    </source>
</evidence>
<dbReference type="PROSITE" id="PS51257">
    <property type="entry name" value="PROKAR_LIPOPROTEIN"/>
    <property type="match status" value="1"/>
</dbReference>
<feature type="transmembrane region" description="Helical" evidence="1">
    <location>
        <begin position="166"/>
        <end position="187"/>
    </location>
</feature>
<gene>
    <name evidence="2" type="ORF">NZ47_09920</name>
</gene>
<keyword evidence="3" id="KW-1185">Reference proteome</keyword>
<keyword evidence="1" id="KW-0812">Transmembrane</keyword>
<evidence type="ECO:0000256" key="1">
    <source>
        <dbReference type="SAM" id="Phobius"/>
    </source>
</evidence>
<dbReference type="PANTHER" id="PTHR40078">
    <property type="entry name" value="INTEGRAL MEMBRANE PROTEIN-RELATED"/>
    <property type="match status" value="1"/>
</dbReference>
<dbReference type="InterPro" id="IPR038750">
    <property type="entry name" value="YczE/YyaS-like"/>
</dbReference>
<organism evidence="2 3">
    <name type="scientific">Anaerovibrio lipolyticus</name>
    <dbReference type="NCBI Taxonomy" id="82374"/>
    <lineage>
        <taxon>Bacteria</taxon>
        <taxon>Bacillati</taxon>
        <taxon>Bacillota</taxon>
        <taxon>Negativicutes</taxon>
        <taxon>Selenomonadales</taxon>
        <taxon>Selenomonadaceae</taxon>
        <taxon>Anaerovibrio</taxon>
    </lineage>
</organism>
<keyword evidence="1" id="KW-0472">Membrane</keyword>
<dbReference type="Pfam" id="PF19700">
    <property type="entry name" value="DUF6198"/>
    <property type="match status" value="1"/>
</dbReference>
<protein>
    <recommendedName>
        <fullName evidence="4">Cytidylate kinase</fullName>
    </recommendedName>
</protein>
<dbReference type="STRING" id="82374.NZ47_09920"/>
<dbReference type="Gene3D" id="3.40.50.300">
    <property type="entry name" value="P-loop containing nucleotide triphosphate hydrolases"/>
    <property type="match status" value="1"/>
</dbReference>
<dbReference type="SUPFAM" id="SSF52540">
    <property type="entry name" value="P-loop containing nucleoside triphosphate hydrolases"/>
    <property type="match status" value="1"/>
</dbReference>
<dbReference type="Pfam" id="PF13189">
    <property type="entry name" value="Cytidylate_kin2"/>
    <property type="match status" value="1"/>
</dbReference>
<feature type="transmembrane region" description="Helical" evidence="1">
    <location>
        <begin position="124"/>
        <end position="146"/>
    </location>
</feature>
<dbReference type="InterPro" id="IPR027417">
    <property type="entry name" value="P-loop_NTPase"/>
</dbReference>
<dbReference type="eggNOG" id="COG2364">
    <property type="taxonomic scope" value="Bacteria"/>
</dbReference>
<feature type="transmembrane region" description="Helical" evidence="1">
    <location>
        <begin position="86"/>
        <end position="104"/>
    </location>
</feature>
<accession>A0A0B2JXU7</accession>
<name>A0A0B2JXU7_9FIRM</name>
<sequence>MRERKKTVSELLRRYLLYTLGIILMACGIAVLIKAEMGVAPMVTMPYTIWLIADVFTVGAWIGLFNFAGLMGQLIIRRGRVKKKAVIMQIITALALGIFTDMALNTLAGFNPMSHSSRAVTCFFSSVLMASSLYCCVISSVALLPIDSLLRLLGAIYHKKFSTMRWISDITLSLFSAVLGLVFLGNLGGVREGTLIVAVFTGVILKLLMKYLRWFTYILLPENRVDDISSVIDDDINEKHFVLTVSHEYGSGGHSIARRIAHELNLPYYDSDIIQMAAEDSEFAYKYLEEHGDKVTSNALYSLYEWYTSAYDKDEELTQEQVYKIEAQVIQEIAAKDSCVIVGRLANYVLQNHKNSLHIFITADELDRTKRVMRKEKIDHQQAVEQIKKHAKLREEHCRKFSDVQYGIGASYDITIKSSKYGVDRTAAILLQLIKEFRLIQF</sequence>
<dbReference type="Proteomes" id="UP000030993">
    <property type="component" value="Unassembled WGS sequence"/>
</dbReference>